<dbReference type="InterPro" id="IPR003661">
    <property type="entry name" value="HisK_dim/P_dom"/>
</dbReference>
<evidence type="ECO:0000256" key="6">
    <source>
        <dbReference type="ARBA" id="ARBA00022692"/>
    </source>
</evidence>
<keyword evidence="4" id="KW-0597">Phosphoprotein</keyword>
<dbReference type="PROSITE" id="PS50885">
    <property type="entry name" value="HAMP"/>
    <property type="match status" value="1"/>
</dbReference>
<protein>
    <recommendedName>
        <fullName evidence="3">histidine kinase</fullName>
        <ecNumber evidence="3">2.7.13.3</ecNumber>
    </recommendedName>
</protein>
<dbReference type="Pfam" id="PF02518">
    <property type="entry name" value="HATPase_c"/>
    <property type="match status" value="1"/>
</dbReference>
<evidence type="ECO:0000313" key="15">
    <source>
        <dbReference type="EMBL" id="PJJ56266.1"/>
    </source>
</evidence>
<dbReference type="CDD" id="cd06225">
    <property type="entry name" value="HAMP"/>
    <property type="match status" value="1"/>
</dbReference>
<evidence type="ECO:0000256" key="1">
    <source>
        <dbReference type="ARBA" id="ARBA00000085"/>
    </source>
</evidence>
<evidence type="ECO:0000256" key="3">
    <source>
        <dbReference type="ARBA" id="ARBA00012438"/>
    </source>
</evidence>
<dbReference type="PROSITE" id="PS50109">
    <property type="entry name" value="HIS_KIN"/>
    <property type="match status" value="1"/>
</dbReference>
<evidence type="ECO:0000256" key="4">
    <source>
        <dbReference type="ARBA" id="ARBA00022553"/>
    </source>
</evidence>
<name>A0A2M9BE97_9ACTN</name>
<dbReference type="Pfam" id="PF00512">
    <property type="entry name" value="HisKA"/>
    <property type="match status" value="1"/>
</dbReference>
<organism evidence="15 16">
    <name type="scientific">Mumia flava</name>
    <dbReference type="NCBI Taxonomy" id="1348852"/>
    <lineage>
        <taxon>Bacteria</taxon>
        <taxon>Bacillati</taxon>
        <taxon>Actinomycetota</taxon>
        <taxon>Actinomycetes</taxon>
        <taxon>Propionibacteriales</taxon>
        <taxon>Nocardioidaceae</taxon>
        <taxon>Mumia</taxon>
    </lineage>
</organism>
<evidence type="ECO:0000256" key="7">
    <source>
        <dbReference type="ARBA" id="ARBA00022777"/>
    </source>
</evidence>
<feature type="region of interest" description="Disordered" evidence="11">
    <location>
        <begin position="483"/>
        <end position="508"/>
    </location>
</feature>
<comment type="subcellular location">
    <subcellularLocation>
        <location evidence="2">Cell membrane</location>
    </subcellularLocation>
</comment>
<dbReference type="SMART" id="SM00388">
    <property type="entry name" value="HisKA"/>
    <property type="match status" value="1"/>
</dbReference>
<dbReference type="SMART" id="SM00304">
    <property type="entry name" value="HAMP"/>
    <property type="match status" value="1"/>
</dbReference>
<dbReference type="EC" id="2.7.13.3" evidence="3"/>
<proteinExistence type="predicted"/>
<keyword evidence="16" id="KW-1185">Reference proteome</keyword>
<evidence type="ECO:0000259" key="13">
    <source>
        <dbReference type="PROSITE" id="PS50109"/>
    </source>
</evidence>
<keyword evidence="6 12" id="KW-0812">Transmembrane</keyword>
<evidence type="ECO:0000256" key="9">
    <source>
        <dbReference type="ARBA" id="ARBA00023012"/>
    </source>
</evidence>
<dbReference type="RefSeq" id="WP_170224748.1">
    <property type="nucleotide sequence ID" value="NZ_PGEZ01000001.1"/>
</dbReference>
<evidence type="ECO:0000256" key="5">
    <source>
        <dbReference type="ARBA" id="ARBA00022679"/>
    </source>
</evidence>
<dbReference type="Gene3D" id="1.10.287.130">
    <property type="match status" value="1"/>
</dbReference>
<dbReference type="InterPro" id="IPR050428">
    <property type="entry name" value="TCS_sensor_his_kinase"/>
</dbReference>
<sequence>MTTTMTTATTGTTTMKGTTTSRADLRADPRPPLRRLSTLTVRTRIVVAVAVLTLLALVLAGAAAYLVEFRRIEGDVRDQVAQEMREFETLQGEGIDPQTGEPFATADRLLDLFLSRNQPDDNERLLVVNTNGSRAYVGRSAGAPFGDPAFEQALGDLEESGGSQVIETVDGDSQLVAVRPVSDPSGSGAFVVTWNLTDERATLRSLILTYAAVAAISWLAITLVAWLTAGRLLRPVRDLSDATRAIADSADLSQRIGVEGRDDLSELSRTFNAMLERLEQAFASQRDLLDDAGHELRTPLTVLRGHLELVDVADPAEVSATRALLLDEIDRMSLLVEDLLVLAKARRPDFVVPAPVVVADLIDDLVEKSRALGPRRWVRADAPEPSVVASIDPQRVTQAILQLAENAVRHTSDGDEIAIGAAIDGPQLTLWVRDSGRGVAPQDRERLFDRFQRGAAEAGDGFGLGLAIATAIARAHDGYLALDPDDPDRPGATFRLVLPSRPVTRGEP</sequence>
<dbReference type="SUPFAM" id="SSF55874">
    <property type="entry name" value="ATPase domain of HSP90 chaperone/DNA topoisomerase II/histidine kinase"/>
    <property type="match status" value="1"/>
</dbReference>
<dbReference type="Pfam" id="PF00672">
    <property type="entry name" value="HAMP"/>
    <property type="match status" value="1"/>
</dbReference>
<keyword evidence="8 12" id="KW-1133">Transmembrane helix</keyword>
<keyword evidence="9" id="KW-0902">Two-component regulatory system</keyword>
<dbReference type="InterPro" id="IPR036097">
    <property type="entry name" value="HisK_dim/P_sf"/>
</dbReference>
<dbReference type="Proteomes" id="UP000230842">
    <property type="component" value="Unassembled WGS sequence"/>
</dbReference>
<dbReference type="PANTHER" id="PTHR45436:SF5">
    <property type="entry name" value="SENSOR HISTIDINE KINASE TRCS"/>
    <property type="match status" value="1"/>
</dbReference>
<feature type="transmembrane region" description="Helical" evidence="12">
    <location>
        <begin position="45"/>
        <end position="67"/>
    </location>
</feature>
<dbReference type="AlphaFoldDB" id="A0A2M9BE97"/>
<dbReference type="SMART" id="SM00387">
    <property type="entry name" value="HATPase_c"/>
    <property type="match status" value="1"/>
</dbReference>
<dbReference type="SUPFAM" id="SSF47384">
    <property type="entry name" value="Homodimeric domain of signal transducing histidine kinase"/>
    <property type="match status" value="1"/>
</dbReference>
<dbReference type="CDD" id="cd00082">
    <property type="entry name" value="HisKA"/>
    <property type="match status" value="1"/>
</dbReference>
<feature type="region of interest" description="Disordered" evidence="11">
    <location>
        <begin position="1"/>
        <end position="31"/>
    </location>
</feature>
<keyword evidence="5" id="KW-0808">Transferase</keyword>
<gene>
    <name evidence="15" type="ORF">CLV56_0470</name>
</gene>
<evidence type="ECO:0000256" key="8">
    <source>
        <dbReference type="ARBA" id="ARBA00022989"/>
    </source>
</evidence>
<dbReference type="PANTHER" id="PTHR45436">
    <property type="entry name" value="SENSOR HISTIDINE KINASE YKOH"/>
    <property type="match status" value="1"/>
</dbReference>
<keyword evidence="10 12" id="KW-0472">Membrane</keyword>
<evidence type="ECO:0000256" key="10">
    <source>
        <dbReference type="ARBA" id="ARBA00023136"/>
    </source>
</evidence>
<dbReference type="PRINTS" id="PR00344">
    <property type="entry name" value="BCTRLSENSOR"/>
</dbReference>
<dbReference type="InterPro" id="IPR003660">
    <property type="entry name" value="HAMP_dom"/>
</dbReference>
<dbReference type="InterPro" id="IPR003594">
    <property type="entry name" value="HATPase_dom"/>
</dbReference>
<evidence type="ECO:0000313" key="16">
    <source>
        <dbReference type="Proteomes" id="UP000230842"/>
    </source>
</evidence>
<feature type="domain" description="Histidine kinase" evidence="13">
    <location>
        <begin position="291"/>
        <end position="502"/>
    </location>
</feature>
<feature type="compositionally biased region" description="Low complexity" evidence="11">
    <location>
        <begin position="1"/>
        <end position="22"/>
    </location>
</feature>
<dbReference type="InterPro" id="IPR004358">
    <property type="entry name" value="Sig_transdc_His_kin-like_C"/>
</dbReference>
<dbReference type="GO" id="GO:0005886">
    <property type="term" value="C:plasma membrane"/>
    <property type="evidence" value="ECO:0007669"/>
    <property type="project" value="UniProtKB-SubCell"/>
</dbReference>
<evidence type="ECO:0000256" key="2">
    <source>
        <dbReference type="ARBA" id="ARBA00004236"/>
    </source>
</evidence>
<dbReference type="Gene3D" id="6.10.340.10">
    <property type="match status" value="1"/>
</dbReference>
<feature type="transmembrane region" description="Helical" evidence="12">
    <location>
        <begin position="207"/>
        <end position="227"/>
    </location>
</feature>
<dbReference type="GO" id="GO:0000155">
    <property type="term" value="F:phosphorelay sensor kinase activity"/>
    <property type="evidence" value="ECO:0007669"/>
    <property type="project" value="InterPro"/>
</dbReference>
<comment type="catalytic activity">
    <reaction evidence="1">
        <text>ATP + protein L-histidine = ADP + protein N-phospho-L-histidine.</text>
        <dbReference type="EC" id="2.7.13.3"/>
    </reaction>
</comment>
<accession>A0A2M9BE97</accession>
<feature type="domain" description="HAMP" evidence="14">
    <location>
        <begin position="230"/>
        <end position="283"/>
    </location>
</feature>
<reference evidence="15 16" key="1">
    <citation type="submission" date="2017-11" db="EMBL/GenBank/DDBJ databases">
        <title>Genomic Encyclopedia of Archaeal and Bacterial Type Strains, Phase II (KMG-II): From Individual Species to Whole Genera.</title>
        <authorList>
            <person name="Goeker M."/>
        </authorList>
    </citation>
    <scope>NUCLEOTIDE SEQUENCE [LARGE SCALE GENOMIC DNA]</scope>
    <source>
        <strain evidence="15 16">DSM 27763</strain>
    </source>
</reference>
<evidence type="ECO:0000259" key="14">
    <source>
        <dbReference type="PROSITE" id="PS50885"/>
    </source>
</evidence>
<keyword evidence="7 15" id="KW-0418">Kinase</keyword>
<dbReference type="InterPro" id="IPR036890">
    <property type="entry name" value="HATPase_C_sf"/>
</dbReference>
<comment type="caution">
    <text evidence="15">The sequence shown here is derived from an EMBL/GenBank/DDBJ whole genome shotgun (WGS) entry which is preliminary data.</text>
</comment>
<evidence type="ECO:0000256" key="12">
    <source>
        <dbReference type="SAM" id="Phobius"/>
    </source>
</evidence>
<dbReference type="SUPFAM" id="SSF158472">
    <property type="entry name" value="HAMP domain-like"/>
    <property type="match status" value="1"/>
</dbReference>
<dbReference type="Gene3D" id="3.30.565.10">
    <property type="entry name" value="Histidine kinase-like ATPase, C-terminal domain"/>
    <property type="match status" value="1"/>
</dbReference>
<dbReference type="InterPro" id="IPR005467">
    <property type="entry name" value="His_kinase_dom"/>
</dbReference>
<evidence type="ECO:0000256" key="11">
    <source>
        <dbReference type="SAM" id="MobiDB-lite"/>
    </source>
</evidence>
<dbReference type="EMBL" id="PGEZ01000001">
    <property type="protein sequence ID" value="PJJ56266.1"/>
    <property type="molecule type" value="Genomic_DNA"/>
</dbReference>